<sequence length="595" mass="64659">MKLEDSPATDSVLMSGGLPPDTQIPFMDFGSALAPLGFEADMQSHQEAFDEFTDFDAYKTLEGSSPKTNGSNVPADLIAELHDSCGEVPRTAAEAQQIASSSTDYADPPLDASQSPDTSMQDAQEPIRSLAQEVDAADAAVDTVKQPTLLEKALEAMSKKKGSKQLNRGNIMIVLDEQNLRKTVRIDSGVLRGQLPNDSPFVCLTEAAGSPNTSIGGVSVMAVLDKSVMGEVPMLRLKVLDVLAPAAASIASGSDENETKVKGEPKNEDEEVARQATASLESSVDWVKAYDSLIRFIKSSGSITAKSCGLPPRAEAALPELEAVVTIAEFYDCSDVVRSAFMSIAMEWLQDRHNFHPAIAKSPSKWLVLAVKLQNTLVYNEAIVHVIGRFPNVDLNGVPHEVRETIEKESCALHYRRLDIHEHLLMSTIGRANSEANAKLTAADDVVRPVSQLQPVYWTLVNLWRDYISEHLAYIKAGYQDAGETPTCDHSGGECLTPAGFYRTLHRGGDAYLAKDHVMESWKGDKRGSNLALELRTGLKLLKVNAAEIVAPLVQSSLQYDGRDKLPYLTCVGVGEVPWAVEDDEGEEDDMEVDE</sequence>
<dbReference type="EMBL" id="JAVRQU010000002">
    <property type="protein sequence ID" value="KAK5706749.1"/>
    <property type="molecule type" value="Genomic_DNA"/>
</dbReference>
<dbReference type="Proteomes" id="UP001310594">
    <property type="component" value="Unassembled WGS sequence"/>
</dbReference>
<dbReference type="PANTHER" id="PTHR38119">
    <property type="entry name" value="BTB DOMAIN-CONTAINING PROTEIN-RELATED"/>
    <property type="match status" value="1"/>
</dbReference>
<organism evidence="2 3">
    <name type="scientific">Elasticomyces elasticus</name>
    <dbReference type="NCBI Taxonomy" id="574655"/>
    <lineage>
        <taxon>Eukaryota</taxon>
        <taxon>Fungi</taxon>
        <taxon>Dikarya</taxon>
        <taxon>Ascomycota</taxon>
        <taxon>Pezizomycotina</taxon>
        <taxon>Dothideomycetes</taxon>
        <taxon>Dothideomycetidae</taxon>
        <taxon>Mycosphaerellales</taxon>
        <taxon>Teratosphaeriaceae</taxon>
        <taxon>Elasticomyces</taxon>
    </lineage>
</organism>
<protein>
    <submittedName>
        <fullName evidence="2">Uncharacterized protein</fullName>
    </submittedName>
</protein>
<dbReference type="AlphaFoldDB" id="A0AAN8A654"/>
<evidence type="ECO:0000256" key="1">
    <source>
        <dbReference type="SAM" id="MobiDB-lite"/>
    </source>
</evidence>
<proteinExistence type="predicted"/>
<evidence type="ECO:0000313" key="3">
    <source>
        <dbReference type="Proteomes" id="UP001310594"/>
    </source>
</evidence>
<evidence type="ECO:0000313" key="2">
    <source>
        <dbReference type="EMBL" id="KAK5706749.1"/>
    </source>
</evidence>
<feature type="region of interest" description="Disordered" evidence="1">
    <location>
        <begin position="91"/>
        <end position="125"/>
    </location>
</feature>
<gene>
    <name evidence="2" type="ORF">LTR97_001740</name>
</gene>
<dbReference type="PANTHER" id="PTHR38119:SF2">
    <property type="entry name" value="TRANSCRIPTION FACTOR DOMAIN-CONTAINING PROTEIN"/>
    <property type="match status" value="1"/>
</dbReference>
<comment type="caution">
    <text evidence="2">The sequence shown here is derived from an EMBL/GenBank/DDBJ whole genome shotgun (WGS) entry which is preliminary data.</text>
</comment>
<accession>A0AAN8A654</accession>
<reference evidence="2" key="1">
    <citation type="submission" date="2023-08" db="EMBL/GenBank/DDBJ databases">
        <title>Black Yeasts Isolated from many extreme environments.</title>
        <authorList>
            <person name="Coleine C."/>
            <person name="Stajich J.E."/>
            <person name="Selbmann L."/>
        </authorList>
    </citation>
    <scope>NUCLEOTIDE SEQUENCE</scope>
    <source>
        <strain evidence="2">CCFEE 5810</strain>
    </source>
</reference>
<feature type="compositionally biased region" description="Polar residues" evidence="1">
    <location>
        <begin position="112"/>
        <end position="122"/>
    </location>
</feature>
<name>A0AAN8A654_9PEZI</name>